<evidence type="ECO:0000313" key="1">
    <source>
        <dbReference type="EMBL" id="CAF3387983.1"/>
    </source>
</evidence>
<accession>A0A817YYT7</accession>
<sequence length="117" mass="13842">MFTYAYPQLVCCPSYFKYQLKSIMVSTEKQEDNNHYYTFAKYGEQFYRRDENSHVRMMFDAALEYISGNTKLLSWSYGGVYTCLQCKDADTFNTYMSHRDEPCKVGPHELNPTDIFI</sequence>
<dbReference type="Proteomes" id="UP000663869">
    <property type="component" value="Unassembled WGS sequence"/>
</dbReference>
<dbReference type="EMBL" id="CAJNYU010000745">
    <property type="protein sequence ID" value="CAF3387983.1"/>
    <property type="molecule type" value="Genomic_DNA"/>
</dbReference>
<evidence type="ECO:0000313" key="2">
    <source>
        <dbReference type="EMBL" id="CAF4440824.1"/>
    </source>
</evidence>
<proteinExistence type="predicted"/>
<dbReference type="AlphaFoldDB" id="A0A817YYT7"/>
<protein>
    <submittedName>
        <fullName evidence="1">Uncharacterized protein</fullName>
    </submittedName>
</protein>
<evidence type="ECO:0000313" key="3">
    <source>
        <dbReference type="Proteomes" id="UP000663869"/>
    </source>
</evidence>
<dbReference type="Proteomes" id="UP000663862">
    <property type="component" value="Unassembled WGS sequence"/>
</dbReference>
<organism evidence="1 3">
    <name type="scientific">Rotaria socialis</name>
    <dbReference type="NCBI Taxonomy" id="392032"/>
    <lineage>
        <taxon>Eukaryota</taxon>
        <taxon>Metazoa</taxon>
        <taxon>Spiralia</taxon>
        <taxon>Gnathifera</taxon>
        <taxon>Rotifera</taxon>
        <taxon>Eurotatoria</taxon>
        <taxon>Bdelloidea</taxon>
        <taxon>Philodinida</taxon>
        <taxon>Philodinidae</taxon>
        <taxon>Rotaria</taxon>
    </lineage>
</organism>
<gene>
    <name evidence="1" type="ORF">FME351_LOCUS7881</name>
    <name evidence="2" type="ORF">TSG867_LOCUS16168</name>
</gene>
<reference evidence="1" key="1">
    <citation type="submission" date="2021-02" db="EMBL/GenBank/DDBJ databases">
        <authorList>
            <person name="Nowell W R."/>
        </authorList>
    </citation>
    <scope>NUCLEOTIDE SEQUENCE</scope>
</reference>
<comment type="caution">
    <text evidence="1">The sequence shown here is derived from an EMBL/GenBank/DDBJ whole genome shotgun (WGS) entry which is preliminary data.</text>
</comment>
<dbReference type="EMBL" id="CAJOBQ010000976">
    <property type="protein sequence ID" value="CAF4440824.1"/>
    <property type="molecule type" value="Genomic_DNA"/>
</dbReference>
<name>A0A817YYT7_9BILA</name>